<organism evidence="2 3">
    <name type="scientific">Scylla paramamosain</name>
    <name type="common">Mud crab</name>
    <dbReference type="NCBI Taxonomy" id="85552"/>
    <lineage>
        <taxon>Eukaryota</taxon>
        <taxon>Metazoa</taxon>
        <taxon>Ecdysozoa</taxon>
        <taxon>Arthropoda</taxon>
        <taxon>Crustacea</taxon>
        <taxon>Multicrustacea</taxon>
        <taxon>Malacostraca</taxon>
        <taxon>Eumalacostraca</taxon>
        <taxon>Eucarida</taxon>
        <taxon>Decapoda</taxon>
        <taxon>Pleocyemata</taxon>
        <taxon>Brachyura</taxon>
        <taxon>Eubrachyura</taxon>
        <taxon>Portunoidea</taxon>
        <taxon>Portunidae</taxon>
        <taxon>Portuninae</taxon>
        <taxon>Scylla</taxon>
    </lineage>
</organism>
<sequence length="282" mass="30293">MTPPFPPPPRPAVSTVSSLSLTRPPGSREGNLITQQFSGSAAVRAAGGARWHPRGWNTGADVTRQILLHFTPLLTSPRAPRVGRPLTPQRDPGPRRRVTQACARREVRPRGRTSPEGTAGKALKSGVVGRDATCGERVEQSRVGERQAAGSGSESRGQEGRKERQSRYALFIPPRAPQFASPGVDSLAGGLDCVRWLLECVGQRDRRPAEWWWRGAALQCEASAGGGVLSASGLSVSRDSWVPQSAPSATKTYVSPSQDPRDPARVRTPPEEPCPLPLPADR</sequence>
<feature type="compositionally biased region" description="Pro residues" evidence="1">
    <location>
        <begin position="271"/>
        <end position="282"/>
    </location>
</feature>
<proteinExistence type="predicted"/>
<dbReference type="Proteomes" id="UP001487740">
    <property type="component" value="Unassembled WGS sequence"/>
</dbReference>
<feature type="compositionally biased region" description="Low complexity" evidence="1">
    <location>
        <begin position="146"/>
        <end position="155"/>
    </location>
</feature>
<feature type="compositionally biased region" description="Basic and acidic residues" evidence="1">
    <location>
        <begin position="259"/>
        <end position="270"/>
    </location>
</feature>
<accession>A0AAW0TSQ4</accession>
<protein>
    <submittedName>
        <fullName evidence="2">Uncharacterized protein</fullName>
    </submittedName>
</protein>
<feature type="compositionally biased region" description="Polar residues" evidence="1">
    <location>
        <begin position="242"/>
        <end position="258"/>
    </location>
</feature>
<evidence type="ECO:0000256" key="1">
    <source>
        <dbReference type="SAM" id="MobiDB-lite"/>
    </source>
</evidence>
<gene>
    <name evidence="2" type="ORF">O3P69_010352</name>
</gene>
<evidence type="ECO:0000313" key="3">
    <source>
        <dbReference type="Proteomes" id="UP001487740"/>
    </source>
</evidence>
<feature type="region of interest" description="Disordered" evidence="1">
    <location>
        <begin position="76"/>
        <end position="164"/>
    </location>
</feature>
<feature type="region of interest" description="Disordered" evidence="1">
    <location>
        <begin position="233"/>
        <end position="282"/>
    </location>
</feature>
<feature type="region of interest" description="Disordered" evidence="1">
    <location>
        <begin position="1"/>
        <end position="32"/>
    </location>
</feature>
<feature type="compositionally biased region" description="Pro residues" evidence="1">
    <location>
        <begin position="1"/>
        <end position="11"/>
    </location>
</feature>
<dbReference type="EMBL" id="JARAKH010000025">
    <property type="protein sequence ID" value="KAK8390597.1"/>
    <property type="molecule type" value="Genomic_DNA"/>
</dbReference>
<feature type="compositionally biased region" description="Basic and acidic residues" evidence="1">
    <location>
        <begin position="133"/>
        <end position="145"/>
    </location>
</feature>
<comment type="caution">
    <text evidence="2">The sequence shown here is derived from an EMBL/GenBank/DDBJ whole genome shotgun (WGS) entry which is preliminary data.</text>
</comment>
<reference evidence="2 3" key="1">
    <citation type="submission" date="2023-03" db="EMBL/GenBank/DDBJ databases">
        <title>High-quality genome of Scylla paramamosain provides insights in environmental adaptation.</title>
        <authorList>
            <person name="Zhang L."/>
        </authorList>
    </citation>
    <scope>NUCLEOTIDE SEQUENCE [LARGE SCALE GENOMIC DNA]</scope>
    <source>
        <strain evidence="2">LZ_2023a</strain>
        <tissue evidence="2">Muscle</tissue>
    </source>
</reference>
<evidence type="ECO:0000313" key="2">
    <source>
        <dbReference type="EMBL" id="KAK8390597.1"/>
    </source>
</evidence>
<dbReference type="AlphaFoldDB" id="A0AAW0TSQ4"/>
<keyword evidence="3" id="KW-1185">Reference proteome</keyword>
<name>A0AAW0TSQ4_SCYPA</name>